<evidence type="ECO:0000313" key="2">
    <source>
        <dbReference type="Proteomes" id="UP000694460"/>
    </source>
</evidence>
<name>A0ABS4ZRD8_9MYCO</name>
<reference evidence="1 2" key="1">
    <citation type="submission" date="2021-03" db="EMBL/GenBank/DDBJ databases">
        <title>Sequencing the genomes of 1000 actinobacteria strains.</title>
        <authorList>
            <person name="Klenk H.-P."/>
        </authorList>
    </citation>
    <scope>NUCLEOTIDE SEQUENCE [LARGE SCALE GENOMIC DNA]</scope>
    <source>
        <strain evidence="1 2">DSM 46713</strain>
    </source>
</reference>
<dbReference type="RefSeq" id="WP_267880518.1">
    <property type="nucleotide sequence ID" value="NZ_JAGIOP010000001.1"/>
</dbReference>
<gene>
    <name evidence="1" type="ORF">JOF57_001641</name>
</gene>
<dbReference type="Proteomes" id="UP000694460">
    <property type="component" value="Unassembled WGS sequence"/>
</dbReference>
<organism evidence="1 2">
    <name type="scientific">Mycolicibacterium lutetiense</name>
    <dbReference type="NCBI Taxonomy" id="1641992"/>
    <lineage>
        <taxon>Bacteria</taxon>
        <taxon>Bacillati</taxon>
        <taxon>Actinomycetota</taxon>
        <taxon>Actinomycetes</taxon>
        <taxon>Mycobacteriales</taxon>
        <taxon>Mycobacteriaceae</taxon>
        <taxon>Mycolicibacterium</taxon>
    </lineage>
</organism>
<keyword evidence="2" id="KW-1185">Reference proteome</keyword>
<protein>
    <submittedName>
        <fullName evidence="1">Uncharacterized protein</fullName>
    </submittedName>
</protein>
<accession>A0ABS4ZRD8</accession>
<sequence>MGSPTPALDVAERFASEANADDPNVLFFVAYLGEPQWRQLT</sequence>
<comment type="caution">
    <text evidence="1">The sequence shown here is derived from an EMBL/GenBank/DDBJ whole genome shotgun (WGS) entry which is preliminary data.</text>
</comment>
<evidence type="ECO:0000313" key="1">
    <source>
        <dbReference type="EMBL" id="MBP2451756.1"/>
    </source>
</evidence>
<dbReference type="EMBL" id="JAGIOP010000001">
    <property type="protein sequence ID" value="MBP2451756.1"/>
    <property type="molecule type" value="Genomic_DNA"/>
</dbReference>
<proteinExistence type="predicted"/>